<gene>
    <name evidence="7" type="ORF">M419DRAFT_71204</name>
</gene>
<feature type="domain" description="PPIase FKBP-type" evidence="6">
    <location>
        <begin position="38"/>
        <end position="124"/>
    </location>
</feature>
<dbReference type="GO" id="GO:0000785">
    <property type="term" value="C:chromatin"/>
    <property type="evidence" value="ECO:0007669"/>
    <property type="project" value="TreeGrafter"/>
</dbReference>
<organism evidence="7 8">
    <name type="scientific">Hypocrea jecorina (strain ATCC 56765 / BCRC 32924 / NRRL 11460 / Rut C-30)</name>
    <name type="common">Trichoderma reesei</name>
    <dbReference type="NCBI Taxonomy" id="1344414"/>
    <lineage>
        <taxon>Eukaryota</taxon>
        <taxon>Fungi</taxon>
        <taxon>Dikarya</taxon>
        <taxon>Ascomycota</taxon>
        <taxon>Pezizomycotina</taxon>
        <taxon>Sordariomycetes</taxon>
        <taxon>Hypocreomycetidae</taxon>
        <taxon>Hypocreales</taxon>
        <taxon>Hypocreaceae</taxon>
        <taxon>Trichoderma</taxon>
    </lineage>
</organism>
<feature type="non-terminal residue" evidence="7">
    <location>
        <position position="124"/>
    </location>
</feature>
<evidence type="ECO:0000256" key="4">
    <source>
        <dbReference type="ARBA" id="ARBA00023235"/>
    </source>
</evidence>
<evidence type="ECO:0000313" key="8">
    <source>
        <dbReference type="Proteomes" id="UP000024376"/>
    </source>
</evidence>
<evidence type="ECO:0000256" key="3">
    <source>
        <dbReference type="ARBA" id="ARBA00023110"/>
    </source>
</evidence>
<comment type="catalytic activity">
    <reaction evidence="1 5">
        <text>[protein]-peptidylproline (omega=180) = [protein]-peptidylproline (omega=0)</text>
        <dbReference type="Rhea" id="RHEA:16237"/>
        <dbReference type="Rhea" id="RHEA-COMP:10747"/>
        <dbReference type="Rhea" id="RHEA-COMP:10748"/>
        <dbReference type="ChEBI" id="CHEBI:83833"/>
        <dbReference type="ChEBI" id="CHEBI:83834"/>
        <dbReference type="EC" id="5.2.1.8"/>
    </reaction>
</comment>
<dbReference type="Pfam" id="PF00254">
    <property type="entry name" value="FKBP_C"/>
    <property type="match status" value="1"/>
</dbReference>
<evidence type="ECO:0000256" key="5">
    <source>
        <dbReference type="PROSITE-ProRule" id="PRU00277"/>
    </source>
</evidence>
<dbReference type="PANTHER" id="PTHR43811:SF19">
    <property type="entry name" value="39 KDA FK506-BINDING NUCLEAR PROTEIN"/>
    <property type="match status" value="1"/>
</dbReference>
<dbReference type="KEGG" id="trr:M419DRAFT_71204"/>
<dbReference type="PANTHER" id="PTHR43811">
    <property type="entry name" value="FKBP-TYPE PEPTIDYL-PROLYL CIS-TRANS ISOMERASE FKPA"/>
    <property type="match status" value="1"/>
</dbReference>
<dbReference type="AlphaFoldDB" id="A0A024SIP2"/>
<dbReference type="GO" id="GO:0003755">
    <property type="term" value="F:peptidyl-prolyl cis-trans isomerase activity"/>
    <property type="evidence" value="ECO:0007669"/>
    <property type="project" value="UniProtKB-KW"/>
</dbReference>
<dbReference type="InterPro" id="IPR046357">
    <property type="entry name" value="PPIase_dom_sf"/>
</dbReference>
<evidence type="ECO:0000259" key="6">
    <source>
        <dbReference type="PROSITE" id="PS50059"/>
    </source>
</evidence>
<dbReference type="InterPro" id="IPR001179">
    <property type="entry name" value="PPIase_FKBP_dom"/>
</dbReference>
<keyword evidence="4 5" id="KW-0413">Isomerase</keyword>
<evidence type="ECO:0000256" key="2">
    <source>
        <dbReference type="ARBA" id="ARBA00013194"/>
    </source>
</evidence>
<dbReference type="Proteomes" id="UP000024376">
    <property type="component" value="Unassembled WGS sequence"/>
</dbReference>
<name>A0A024SIP2_HYPJR</name>
<evidence type="ECO:0000256" key="1">
    <source>
        <dbReference type="ARBA" id="ARBA00000971"/>
    </source>
</evidence>
<accession>A0A024SIP2</accession>
<proteinExistence type="predicted"/>
<reference evidence="8" key="1">
    <citation type="journal article" date="2013" name="Ind. Biotechnol.">
        <title>Comparative genomics analysis of Trichoderma reesei strains.</title>
        <authorList>
            <person name="Koike H."/>
            <person name="Aerts A."/>
            <person name="LaButti K."/>
            <person name="Grigoriev I.V."/>
            <person name="Baker S.E."/>
        </authorList>
    </citation>
    <scope>NUCLEOTIDE SEQUENCE [LARGE SCALE GENOMIC DNA]</scope>
    <source>
        <strain evidence="8">ATCC 56765 / BCRC 32924 / NRRL 11460 / Rut C-30</strain>
    </source>
</reference>
<dbReference type="HOGENOM" id="CLU_013615_12_0_1"/>
<evidence type="ECO:0000313" key="7">
    <source>
        <dbReference type="EMBL" id="ETS05350.1"/>
    </source>
</evidence>
<protein>
    <recommendedName>
        <fullName evidence="2 5">peptidylprolyl isomerase</fullName>
        <ecNumber evidence="2 5">5.2.1.8</ecNumber>
    </recommendedName>
</protein>
<keyword evidence="3 5" id="KW-0697">Rotamase</keyword>
<dbReference type="EC" id="5.2.1.8" evidence="2 5"/>
<dbReference type="Gene3D" id="3.10.50.40">
    <property type="match status" value="1"/>
</dbReference>
<sequence length="124" mass="13680">MENSYGDDDRNNTEGAQTAEGVTITDLMLGYGPLAQEGDTVRVSRVARLQNGEGFDVSDRVVLGRPRFVGRPDDIFQCWDLGVIGMAIDGERRLTIPAHLANHKRVIGVPPNCQLTFDIRLLDI</sequence>
<dbReference type="GO" id="GO:0005730">
    <property type="term" value="C:nucleolus"/>
    <property type="evidence" value="ECO:0007669"/>
    <property type="project" value="TreeGrafter"/>
</dbReference>
<dbReference type="EMBL" id="KI911140">
    <property type="protein sequence ID" value="ETS05350.1"/>
    <property type="molecule type" value="Genomic_DNA"/>
</dbReference>
<dbReference type="PROSITE" id="PS50059">
    <property type="entry name" value="FKBP_PPIASE"/>
    <property type="match status" value="1"/>
</dbReference>
<dbReference type="SUPFAM" id="SSF54534">
    <property type="entry name" value="FKBP-like"/>
    <property type="match status" value="1"/>
</dbReference>